<sequence>MLNWFNESGLMESSNSSLRPKEGSSSISTVKMQDGQSFEVGEVRLEGTFTSSSPGRTLYMYSATTTPGEPGVTLQLRDPEDPEDKNELSSVLARIQHEESGALSISYHEGDSSIDVLLGPNTLPSTNAETTNGFTGLFSGEGGGDLALSPLAGTSDSYPNDNSASPPLSTPENDGESNEEEKGGSDASKLSVKKPRSKASSPNRQGPQQCQICGKIFGN</sequence>
<accession>A0A0K8TJ68</accession>
<feature type="compositionally biased region" description="Polar residues" evidence="1">
    <location>
        <begin position="152"/>
        <end position="172"/>
    </location>
</feature>
<protein>
    <submittedName>
        <fullName evidence="2">Uncharacterized protein</fullName>
    </submittedName>
</protein>
<evidence type="ECO:0000313" key="2">
    <source>
        <dbReference type="EMBL" id="JAG65180.1"/>
    </source>
</evidence>
<feature type="region of interest" description="Disordered" evidence="1">
    <location>
        <begin position="112"/>
        <end position="219"/>
    </location>
</feature>
<feature type="region of interest" description="Disordered" evidence="1">
    <location>
        <begin position="1"/>
        <end position="33"/>
    </location>
</feature>
<name>A0A0K8TJ68_LYGHE</name>
<feature type="compositionally biased region" description="Polar residues" evidence="1">
    <location>
        <begin position="11"/>
        <end position="33"/>
    </location>
</feature>
<organism evidence="2">
    <name type="scientific">Lygus hesperus</name>
    <name type="common">Western plant bug</name>
    <dbReference type="NCBI Taxonomy" id="30085"/>
    <lineage>
        <taxon>Eukaryota</taxon>
        <taxon>Metazoa</taxon>
        <taxon>Ecdysozoa</taxon>
        <taxon>Arthropoda</taxon>
        <taxon>Hexapoda</taxon>
        <taxon>Insecta</taxon>
        <taxon>Pterygota</taxon>
        <taxon>Neoptera</taxon>
        <taxon>Paraneoptera</taxon>
        <taxon>Hemiptera</taxon>
        <taxon>Heteroptera</taxon>
        <taxon>Panheteroptera</taxon>
        <taxon>Cimicomorpha</taxon>
        <taxon>Miridae</taxon>
        <taxon>Mirini</taxon>
        <taxon>Lygus</taxon>
    </lineage>
</organism>
<feature type="compositionally biased region" description="Polar residues" evidence="1">
    <location>
        <begin position="122"/>
        <end position="132"/>
    </location>
</feature>
<reference evidence="2" key="1">
    <citation type="submission" date="2014-09" db="EMBL/GenBank/DDBJ databases">
        <authorList>
            <person name="Magalhaes I.L.F."/>
            <person name="Oliveira U."/>
            <person name="Santos F.R."/>
            <person name="Vidigal T.H.D.A."/>
            <person name="Brescovit A.D."/>
            <person name="Santos A.J."/>
        </authorList>
    </citation>
    <scope>NUCLEOTIDE SEQUENCE</scope>
</reference>
<feature type="non-terminal residue" evidence="2">
    <location>
        <position position="219"/>
    </location>
</feature>
<feature type="compositionally biased region" description="Polar residues" evidence="1">
    <location>
        <begin position="198"/>
        <end position="211"/>
    </location>
</feature>
<evidence type="ECO:0000256" key="1">
    <source>
        <dbReference type="SAM" id="MobiDB-lite"/>
    </source>
</evidence>
<proteinExistence type="predicted"/>
<dbReference type="AlphaFoldDB" id="A0A0K8TJ68"/>
<dbReference type="EMBL" id="GBRD01000641">
    <property type="protein sequence ID" value="JAG65180.1"/>
    <property type="molecule type" value="Transcribed_RNA"/>
</dbReference>
<feature type="region of interest" description="Disordered" evidence="1">
    <location>
        <begin position="64"/>
        <end position="90"/>
    </location>
</feature>